<evidence type="ECO:0000256" key="2">
    <source>
        <dbReference type="ARBA" id="ARBA00022764"/>
    </source>
</evidence>
<keyword evidence="4" id="KW-1185">Reference proteome</keyword>
<dbReference type="AlphaFoldDB" id="A0A4R0PAM7"/>
<dbReference type="Pfam" id="PF13416">
    <property type="entry name" value="SBP_bac_8"/>
    <property type="match status" value="1"/>
</dbReference>
<dbReference type="EMBL" id="SJST01000006">
    <property type="protein sequence ID" value="TCD13237.1"/>
    <property type="molecule type" value="Genomic_DNA"/>
</dbReference>
<dbReference type="OrthoDB" id="9815444at2"/>
<dbReference type="Gene3D" id="3.40.190.10">
    <property type="entry name" value="Periplasmic binding protein-like II"/>
    <property type="match status" value="2"/>
</dbReference>
<accession>A0A4R0PAM7</accession>
<dbReference type="Proteomes" id="UP000291301">
    <property type="component" value="Unassembled WGS sequence"/>
</dbReference>
<dbReference type="PANTHER" id="PTHR30222">
    <property type="entry name" value="SPERMIDINE/PUTRESCINE-BINDING PERIPLASMIC PROTEIN"/>
    <property type="match status" value="1"/>
</dbReference>
<gene>
    <name evidence="3" type="ORF">E0D97_14665</name>
</gene>
<keyword evidence="1" id="KW-0732">Signal</keyword>
<organism evidence="3 4">
    <name type="scientific">Oricola cellulosilytica</name>
    <dbReference type="NCBI Taxonomy" id="1429082"/>
    <lineage>
        <taxon>Bacteria</taxon>
        <taxon>Pseudomonadati</taxon>
        <taxon>Pseudomonadota</taxon>
        <taxon>Alphaproteobacteria</taxon>
        <taxon>Hyphomicrobiales</taxon>
        <taxon>Ahrensiaceae</taxon>
        <taxon>Oricola</taxon>
    </lineage>
</organism>
<sequence length="396" mass="42998">MSWSAEGGGRAHDARFGGFALLSYPNVMWSFHRTSIAGLAVFAAAVSLGFPVKAGSGETLTVTSWGGAYATSQKEAYGRSFEAGTGIHIVWEEYRGGLEQVRAQVGSGKVVWDVVDVFGHDARAGCEDGLFERLGDEFYREAGIDGDLLIDRPNDCVGPNILWSWVTAYDARDFARRAPETLDAFFDLETFPGKRAIGVYPQANLEMALVADGVPPGEVYAVLDTEEGVRRAFAKLSTLKGNLAFWSAGEEPVEMLADGTVAMAIAYNGRIGAAALDGKDWLSPVWDGQVVEEEWFVIPKGTAKLEAARAFLGHAAQPQQQAAQAKWITYGPMRGSALDIIARGEPWFHTGAPVLPHLPTTTARLNRSVISDPAWWARRSGELTERFAAWRKNLGN</sequence>
<protein>
    <submittedName>
        <fullName evidence="3">Extracellular solute-binding protein</fullName>
    </submittedName>
</protein>
<dbReference type="RefSeq" id="WP_131570263.1">
    <property type="nucleotide sequence ID" value="NZ_JAINFK010000005.1"/>
</dbReference>
<evidence type="ECO:0000256" key="1">
    <source>
        <dbReference type="ARBA" id="ARBA00022729"/>
    </source>
</evidence>
<comment type="caution">
    <text evidence="3">The sequence shown here is derived from an EMBL/GenBank/DDBJ whole genome shotgun (WGS) entry which is preliminary data.</text>
</comment>
<reference evidence="3 4" key="1">
    <citation type="journal article" date="2015" name="Antonie Van Leeuwenhoek">
        <title>Oricola cellulosilytica gen. nov., sp. nov., a cellulose-degrading bacterium of the family Phyllobacteriaceae isolated from surface seashore water, and emended descriptions of Mesorhizobium loti and Phyllobacterium myrsinacearum.</title>
        <authorList>
            <person name="Hameed A."/>
            <person name="Shahina M."/>
            <person name="Lai W.A."/>
            <person name="Lin S.Y."/>
            <person name="Young L.S."/>
            <person name="Liu Y.C."/>
            <person name="Hsu Y.H."/>
            <person name="Young C.C."/>
        </authorList>
    </citation>
    <scope>NUCLEOTIDE SEQUENCE [LARGE SCALE GENOMIC DNA]</scope>
    <source>
        <strain evidence="3 4">KCTC 52183</strain>
    </source>
</reference>
<dbReference type="SUPFAM" id="SSF53850">
    <property type="entry name" value="Periplasmic binding protein-like II"/>
    <property type="match status" value="1"/>
</dbReference>
<evidence type="ECO:0000313" key="4">
    <source>
        <dbReference type="Proteomes" id="UP000291301"/>
    </source>
</evidence>
<evidence type="ECO:0000313" key="3">
    <source>
        <dbReference type="EMBL" id="TCD13237.1"/>
    </source>
</evidence>
<name>A0A4R0PAM7_9HYPH</name>
<dbReference type="InterPro" id="IPR006059">
    <property type="entry name" value="SBP"/>
</dbReference>
<keyword evidence="2" id="KW-0574">Periplasm</keyword>
<proteinExistence type="predicted"/>
<dbReference type="PANTHER" id="PTHR30222:SF2">
    <property type="entry name" value="ABC TRANSPORTER SUBSTRATE-BINDING PROTEIN"/>
    <property type="match status" value="1"/>
</dbReference>